<dbReference type="PATRIC" id="fig|136160.3.peg.4299"/>
<keyword evidence="4 6" id="KW-0732">Signal</keyword>
<evidence type="ECO:0000256" key="4">
    <source>
        <dbReference type="ARBA" id="ARBA00022729"/>
    </source>
</evidence>
<evidence type="ECO:0000313" key="7">
    <source>
        <dbReference type="EMBL" id="KOO37012.1"/>
    </source>
</evidence>
<dbReference type="GO" id="GO:0007155">
    <property type="term" value="P:cell adhesion"/>
    <property type="evidence" value="ECO:0007669"/>
    <property type="project" value="InterPro"/>
</dbReference>
<proteinExistence type="inferred from homology"/>
<accession>A0A4Y7WWG6</accession>
<evidence type="ECO:0000256" key="6">
    <source>
        <dbReference type="SAM" id="SignalP"/>
    </source>
</evidence>
<dbReference type="GO" id="GO:0030001">
    <property type="term" value="P:metal ion transport"/>
    <property type="evidence" value="ECO:0007669"/>
    <property type="project" value="InterPro"/>
</dbReference>
<dbReference type="Gene3D" id="3.40.50.1980">
    <property type="entry name" value="Nitrogenase molybdenum iron protein domain"/>
    <property type="match status" value="2"/>
</dbReference>
<dbReference type="GO" id="GO:0030313">
    <property type="term" value="C:cell envelope"/>
    <property type="evidence" value="ECO:0007669"/>
    <property type="project" value="UniProtKB-SubCell"/>
</dbReference>
<comment type="similarity">
    <text evidence="5">Belongs to the bacterial solute-binding protein 9 family.</text>
</comment>
<protein>
    <submittedName>
        <fullName evidence="7">Manganese transporter</fullName>
    </submittedName>
</protein>
<reference evidence="7" key="1">
    <citation type="submission" date="2015-08" db="EMBL/GenBank/DDBJ databases">
        <title>Complete DNA Sequence of Pseudomonas syringae pv. actinidiae, the Causal Agent of Kiwifruit Canker Disease.</title>
        <authorList>
            <person name="Rikkerink E.H.A."/>
            <person name="Fineran P.C."/>
        </authorList>
    </citation>
    <scope>NUCLEOTIDE SEQUENCE</scope>
    <source>
        <strain evidence="7">DSM 13666</strain>
    </source>
</reference>
<dbReference type="Pfam" id="PF01297">
    <property type="entry name" value="ZnuA"/>
    <property type="match status" value="1"/>
</dbReference>
<evidence type="ECO:0000256" key="3">
    <source>
        <dbReference type="ARBA" id="ARBA00022723"/>
    </source>
</evidence>
<keyword evidence="3" id="KW-0479">Metal-binding</keyword>
<dbReference type="SUPFAM" id="SSF53807">
    <property type="entry name" value="Helical backbone' metal receptor"/>
    <property type="match status" value="1"/>
</dbReference>
<dbReference type="EMBL" id="LILD01000003">
    <property type="protein sequence ID" value="KOO37012.1"/>
    <property type="molecule type" value="Genomic_DNA"/>
</dbReference>
<dbReference type="AlphaFoldDB" id="A0A0M0KEM9"/>
<dbReference type="GO" id="GO:0046872">
    <property type="term" value="F:metal ion binding"/>
    <property type="evidence" value="ECO:0007669"/>
    <property type="project" value="UniProtKB-KW"/>
</dbReference>
<sequence length="300" mass="33008">MKKVCFSFVMMVIALIVAGCGAEDTGTSEDGEGLKIVTSFSILGDVLENIAGERSSVTYIVPIGEEPHEYEPVPSDFQAVSDADVFYVNGLGLEEWLQRLVENTSDVDVVEVSPTIDALPLEESDGLDPHAWLDVKNVMKYVEVIRDDLVERDPDGAEIYVANAEAYLQDLQELEDWIHDQVTTIPEEQRTIVISENAYRYFGEAYGFDTVGIWELNSHEEGTPGQISRVVDIVKELDLPAVFVETTVNKSFMTTVSNDSGVDIAGEVYTDAVGLEGSGAETYIDMMKHNVDTFVSGLSQ</sequence>
<organism evidence="7">
    <name type="scientific">Halalkalibacterium halodurans</name>
    <name type="common">Bacillus halodurans</name>
    <dbReference type="NCBI Taxonomy" id="86665"/>
    <lineage>
        <taxon>Bacteria</taxon>
        <taxon>Bacillati</taxon>
        <taxon>Bacillota</taxon>
        <taxon>Bacilli</taxon>
        <taxon>Bacillales</taxon>
        <taxon>Bacillaceae</taxon>
        <taxon>Halalkalibacterium (ex Joshi et al. 2022)</taxon>
    </lineage>
</organism>
<comment type="subcellular location">
    <subcellularLocation>
        <location evidence="1">Cell envelope</location>
    </subcellularLocation>
</comment>
<dbReference type="GeneID" id="87596074"/>
<accession>A0A0M0KEM9</accession>
<keyword evidence="2 5" id="KW-0813">Transport</keyword>
<dbReference type="PRINTS" id="PR00690">
    <property type="entry name" value="ADHESNFAMILY"/>
</dbReference>
<dbReference type="PANTHER" id="PTHR42953:SF1">
    <property type="entry name" value="METAL-BINDING PROTEIN HI_0362-RELATED"/>
    <property type="match status" value="1"/>
</dbReference>
<comment type="caution">
    <text evidence="7">The sequence shown here is derived from an EMBL/GenBank/DDBJ whole genome shotgun (WGS) entry which is preliminary data.</text>
</comment>
<evidence type="ECO:0000256" key="5">
    <source>
        <dbReference type="RuleBase" id="RU003512"/>
    </source>
</evidence>
<dbReference type="PRINTS" id="PR00691">
    <property type="entry name" value="ADHESINB"/>
</dbReference>
<dbReference type="InterPro" id="IPR006128">
    <property type="entry name" value="Lipoprotein_PsaA-like"/>
</dbReference>
<gene>
    <name evidence="7" type="ORF">AMD02_16700</name>
</gene>
<dbReference type="RefSeq" id="WP_053432218.1">
    <property type="nucleotide sequence ID" value="NZ_CP040441.1"/>
</dbReference>
<dbReference type="InterPro" id="IPR006127">
    <property type="entry name" value="ZnuA-like"/>
</dbReference>
<evidence type="ECO:0000256" key="2">
    <source>
        <dbReference type="ARBA" id="ARBA00022448"/>
    </source>
</evidence>
<feature type="chain" id="PRO_5044367116" evidence="6">
    <location>
        <begin position="23"/>
        <end position="300"/>
    </location>
</feature>
<dbReference type="PANTHER" id="PTHR42953">
    <property type="entry name" value="HIGH-AFFINITY ZINC UPTAKE SYSTEM PROTEIN ZNUA-RELATED"/>
    <property type="match status" value="1"/>
</dbReference>
<dbReference type="InterPro" id="IPR006129">
    <property type="entry name" value="AdhesinB"/>
</dbReference>
<dbReference type="PROSITE" id="PS51257">
    <property type="entry name" value="PROKAR_LIPOPROTEIN"/>
    <property type="match status" value="1"/>
</dbReference>
<name>A0A0M0KEM9_ALKHA</name>
<evidence type="ECO:0000256" key="1">
    <source>
        <dbReference type="ARBA" id="ARBA00004196"/>
    </source>
</evidence>
<dbReference type="CDD" id="cd01137">
    <property type="entry name" value="PsaA"/>
    <property type="match status" value="1"/>
</dbReference>
<dbReference type="InterPro" id="IPR050492">
    <property type="entry name" value="Bact_metal-bind_prot9"/>
</dbReference>
<feature type="signal peptide" evidence="6">
    <location>
        <begin position="1"/>
        <end position="22"/>
    </location>
</feature>